<dbReference type="InterPro" id="IPR036890">
    <property type="entry name" value="HATPase_C_sf"/>
</dbReference>
<keyword evidence="3" id="KW-1185">Reference proteome</keyword>
<evidence type="ECO:0000313" key="3">
    <source>
        <dbReference type="Proteomes" id="UP000009047"/>
    </source>
</evidence>
<dbReference type="Pfam" id="PF02518">
    <property type="entry name" value="HATPase_c"/>
    <property type="match status" value="1"/>
</dbReference>
<evidence type="ECO:0000259" key="1">
    <source>
        <dbReference type="Pfam" id="PF02518"/>
    </source>
</evidence>
<dbReference type="Gene3D" id="3.30.565.10">
    <property type="entry name" value="Histidine kinase-like ATPase, C-terminal domain"/>
    <property type="match status" value="1"/>
</dbReference>
<keyword evidence="2" id="KW-0808">Transferase</keyword>
<reference evidence="2 3" key="1">
    <citation type="journal article" date="2010" name="Stand. Genomic Sci.">
        <title>Complete genome sequence of Desulfarculus baarsii type strain (2st14).</title>
        <authorList>
            <person name="Sun H."/>
            <person name="Spring S."/>
            <person name="Lapidus A."/>
            <person name="Davenport K."/>
            <person name="Del Rio T.G."/>
            <person name="Tice H."/>
            <person name="Nolan M."/>
            <person name="Copeland A."/>
            <person name="Cheng J.F."/>
            <person name="Lucas S."/>
            <person name="Tapia R."/>
            <person name="Goodwin L."/>
            <person name="Pitluck S."/>
            <person name="Ivanova N."/>
            <person name="Pagani I."/>
            <person name="Mavromatis K."/>
            <person name="Ovchinnikova G."/>
            <person name="Pati A."/>
            <person name="Chen A."/>
            <person name="Palaniappan K."/>
            <person name="Hauser L."/>
            <person name="Chang Y.J."/>
            <person name="Jeffries C.D."/>
            <person name="Detter J.C."/>
            <person name="Han C."/>
            <person name="Rohde M."/>
            <person name="Brambilla E."/>
            <person name="Goker M."/>
            <person name="Woyke T."/>
            <person name="Bristow J."/>
            <person name="Eisen J.A."/>
            <person name="Markowitz V."/>
            <person name="Hugenholtz P."/>
            <person name="Kyrpides N.C."/>
            <person name="Klenk H.P."/>
            <person name="Land M."/>
        </authorList>
    </citation>
    <scope>NUCLEOTIDE SEQUENCE [LARGE SCALE GENOMIC DNA]</scope>
    <source>
        <strain evidence="3">ATCC 33931 / DSM 2075 / LMG 7858 / VKM B-1802 / 2st14</strain>
    </source>
</reference>
<keyword evidence="2" id="KW-0723">Serine/threonine-protein kinase</keyword>
<dbReference type="SUPFAM" id="SSF55874">
    <property type="entry name" value="ATPase domain of HSP90 chaperone/DNA topoisomerase II/histidine kinase"/>
    <property type="match status" value="1"/>
</dbReference>
<dbReference type="AlphaFoldDB" id="E1QH49"/>
<dbReference type="eggNOG" id="COG2172">
    <property type="taxonomic scope" value="Bacteria"/>
</dbReference>
<dbReference type="Proteomes" id="UP000009047">
    <property type="component" value="Chromosome"/>
</dbReference>
<feature type="domain" description="Histidine kinase/HSP90-like ATPase" evidence="1">
    <location>
        <begin position="59"/>
        <end position="148"/>
    </location>
</feature>
<name>E1QH49_DESB2</name>
<keyword evidence="2" id="KW-0418">Kinase</keyword>
<sequence>MAQAATNENLKLVQTFPIKGGDFASAGSVSIMVKKLLKGIGLPSQVLRRAAIAAFEAEMNVVMYGGEAGGEVRLYVSPTKIRVETQDHGPGIPNLELAMTEGWSTATHEMREMGFGAGMGLPNIKRNSDRLDIHTAIGGGTSVNVEIDICN</sequence>
<dbReference type="EMBL" id="CP002085">
    <property type="protein sequence ID" value="ADK84892.1"/>
    <property type="molecule type" value="Genomic_DNA"/>
</dbReference>
<protein>
    <submittedName>
        <fullName evidence="2">Anti-sigma regulatory factor, serine/threonine protein kinase</fullName>
    </submittedName>
</protein>
<dbReference type="OrthoDB" id="9799195at2"/>
<dbReference type="GO" id="GO:0004674">
    <property type="term" value="F:protein serine/threonine kinase activity"/>
    <property type="evidence" value="ECO:0007669"/>
    <property type="project" value="UniProtKB-KW"/>
</dbReference>
<dbReference type="KEGG" id="dbr:Deba_1524"/>
<accession>E1QH49</accession>
<evidence type="ECO:0000313" key="2">
    <source>
        <dbReference type="EMBL" id="ADK84892.1"/>
    </source>
</evidence>
<gene>
    <name evidence="2" type="ordered locus">Deba_1524</name>
</gene>
<proteinExistence type="predicted"/>
<dbReference type="InterPro" id="IPR003594">
    <property type="entry name" value="HATPase_dom"/>
</dbReference>
<organism evidence="2 3">
    <name type="scientific">Desulfarculus baarsii (strain ATCC 33931 / DSM 2075 / LMG 7858 / VKM B-1802 / 2st14)</name>
    <dbReference type="NCBI Taxonomy" id="644282"/>
    <lineage>
        <taxon>Bacteria</taxon>
        <taxon>Pseudomonadati</taxon>
        <taxon>Thermodesulfobacteriota</taxon>
        <taxon>Desulfarculia</taxon>
        <taxon>Desulfarculales</taxon>
        <taxon>Desulfarculaceae</taxon>
        <taxon>Desulfarculus</taxon>
    </lineage>
</organism>
<dbReference type="HOGENOM" id="CLU_129722_0_0_7"/>
<dbReference type="STRING" id="644282.Deba_1524"/>